<keyword evidence="1" id="KW-0472">Membrane</keyword>
<dbReference type="OrthoDB" id="977790at2"/>
<dbReference type="AlphaFoldDB" id="A0A066WS75"/>
<keyword evidence="1" id="KW-0812">Transmembrane</keyword>
<feature type="transmembrane region" description="Helical" evidence="1">
    <location>
        <begin position="105"/>
        <end position="122"/>
    </location>
</feature>
<evidence type="ECO:0000313" key="2">
    <source>
        <dbReference type="EMBL" id="KDN56666.1"/>
    </source>
</evidence>
<feature type="transmembrane region" description="Helical" evidence="1">
    <location>
        <begin position="142"/>
        <end position="169"/>
    </location>
</feature>
<name>A0A066WS75_9FLAO</name>
<comment type="caution">
    <text evidence="2">The sequence shown here is derived from an EMBL/GenBank/DDBJ whole genome shotgun (WGS) entry which is preliminary data.</text>
</comment>
<dbReference type="RefSeq" id="WP_035656759.1">
    <property type="nucleotide sequence ID" value="NZ_JNCA01000001.1"/>
</dbReference>
<dbReference type="Proteomes" id="UP000027064">
    <property type="component" value="Unassembled WGS sequence"/>
</dbReference>
<keyword evidence="3" id="KW-1185">Reference proteome</keyword>
<feature type="transmembrane region" description="Helical" evidence="1">
    <location>
        <begin position="215"/>
        <end position="232"/>
    </location>
</feature>
<accession>A0A066WS75</accession>
<protein>
    <submittedName>
        <fullName evidence="2">Uncharacterized protein</fullName>
    </submittedName>
</protein>
<reference evidence="2 3" key="1">
    <citation type="submission" date="2014-05" db="EMBL/GenBank/DDBJ databases">
        <title>Genome Sequence of Flavobacterium sp. EM1321.</title>
        <authorList>
            <person name="Shin S.-K."/>
            <person name="Yi H."/>
        </authorList>
    </citation>
    <scope>NUCLEOTIDE SEQUENCE [LARGE SCALE GENOMIC DNA]</scope>
    <source>
        <strain evidence="2 3">EM1321</strain>
    </source>
</reference>
<dbReference type="EMBL" id="JNCA01000001">
    <property type="protein sequence ID" value="KDN56666.1"/>
    <property type="molecule type" value="Genomic_DNA"/>
</dbReference>
<gene>
    <name evidence="2" type="ORF">FEM21_01690</name>
</gene>
<feature type="transmembrane region" description="Helical" evidence="1">
    <location>
        <begin position="20"/>
        <end position="39"/>
    </location>
</feature>
<dbReference type="eggNOG" id="ENOG503332J">
    <property type="taxonomic scope" value="Bacteria"/>
</dbReference>
<sequence>MTTVVASFFNDEKFHVEKQLFFAVCFPLFTILALAIDSVSFAENYFDGRQITNVLALLYFSFFFWFSGSHLRRLMFVMVILSYIGELIFCTLLEMYHYRTAVIPLYVPFGHAIVFASGYVYAHTQWAVKRDAILRKYFLIGFFALFLFVGIFLNDVFSVIFGIFFFLLLKRKRWQNLYYFIALCVIFIELVGTYFECWKWEPKTFGLIPAANPPMGAVFFYAGGDVLLSKIVDCWKIKTVKE</sequence>
<evidence type="ECO:0000313" key="3">
    <source>
        <dbReference type="Proteomes" id="UP000027064"/>
    </source>
</evidence>
<evidence type="ECO:0000256" key="1">
    <source>
        <dbReference type="SAM" id="Phobius"/>
    </source>
</evidence>
<proteinExistence type="predicted"/>
<feature type="transmembrane region" description="Helical" evidence="1">
    <location>
        <begin position="51"/>
        <end position="68"/>
    </location>
</feature>
<keyword evidence="1" id="KW-1133">Transmembrane helix</keyword>
<feature type="transmembrane region" description="Helical" evidence="1">
    <location>
        <begin position="74"/>
        <end position="93"/>
    </location>
</feature>
<dbReference type="PATRIC" id="fig|1492738.3.peg.164"/>
<dbReference type="STRING" id="1492738.FEM21_01690"/>
<feature type="transmembrane region" description="Helical" evidence="1">
    <location>
        <begin position="176"/>
        <end position="195"/>
    </location>
</feature>
<organism evidence="2 3">
    <name type="scientific">Flavobacterium seoulense</name>
    <dbReference type="NCBI Taxonomy" id="1492738"/>
    <lineage>
        <taxon>Bacteria</taxon>
        <taxon>Pseudomonadati</taxon>
        <taxon>Bacteroidota</taxon>
        <taxon>Flavobacteriia</taxon>
        <taxon>Flavobacteriales</taxon>
        <taxon>Flavobacteriaceae</taxon>
        <taxon>Flavobacterium</taxon>
    </lineage>
</organism>